<protein>
    <recommendedName>
        <fullName evidence="4">TIGR00341 family protein</fullName>
    </recommendedName>
</protein>
<evidence type="ECO:0000313" key="3">
    <source>
        <dbReference type="Proteomes" id="UP000028781"/>
    </source>
</evidence>
<sequence>MKLRFIECHIPKHLFMGIDEIREWDGVIWANVKTNGTISTIQILTTLKDSEKIVDKLKERYGGANYRVVVFEPTMTYPPIEEEEEKEEPERLIREELYNIASDIANLTKENILMLILSTIVAIAGIYKNDVALLIASMIIAPLLGPNISLSLSITVADYKLALKSIKTIITELVFVIVLSMIAGHYLPISLDNPQIHSRITLDFWNVIIALSAGIAGSLSTISNISSTVVGVMIAIALLPPLAVFGLLIGAGYVEQSFSALILFLINMIAINLSAIVIFSAYGISPYRWWEKEKAKKYTLYAILLWIVLFIAVFVLIFYH</sequence>
<dbReference type="PANTHER" id="PTHR20992:SF9">
    <property type="entry name" value="AT15442P-RELATED"/>
    <property type="match status" value="1"/>
</dbReference>
<evidence type="ECO:0000313" key="2">
    <source>
        <dbReference type="EMBL" id="AIJ06062.1"/>
    </source>
</evidence>
<feature type="transmembrane region" description="Helical" evidence="1">
    <location>
        <begin position="298"/>
        <end position="319"/>
    </location>
</feature>
<dbReference type="PANTHER" id="PTHR20992">
    <property type="entry name" value="AT15442P-RELATED"/>
    <property type="match status" value="1"/>
</dbReference>
<dbReference type="OrthoDB" id="3266at2157"/>
<reference evidence="2 3" key="1">
    <citation type="journal article" date="2015" name="Int. J. Syst. Evol. Microbiol.">
        <title>M ethanocaldococcus bathoardescens sp. nov., a hyperthermophilic methanogen isolated from a volcanically active deep-sea hydrothermal vent.</title>
        <authorList>
            <person name="Stewart L.C."/>
            <person name="Jung J.H."/>
            <person name="Kim Y.T."/>
            <person name="Kwon S.W."/>
            <person name="Park C.S."/>
            <person name="Holden J.F."/>
        </authorList>
    </citation>
    <scope>NUCLEOTIDE SEQUENCE [LARGE SCALE GENOMIC DNA]</scope>
    <source>
        <strain evidence="2 3">JH146</strain>
    </source>
</reference>
<accession>A0A076LGU3</accession>
<feature type="transmembrane region" description="Helical" evidence="1">
    <location>
        <begin position="260"/>
        <end position="286"/>
    </location>
</feature>
<feature type="transmembrane region" description="Helical" evidence="1">
    <location>
        <begin position="133"/>
        <end position="157"/>
    </location>
</feature>
<evidence type="ECO:0000256" key="1">
    <source>
        <dbReference type="SAM" id="Phobius"/>
    </source>
</evidence>
<dbReference type="InterPro" id="IPR005240">
    <property type="entry name" value="DUF389"/>
</dbReference>
<dbReference type="Proteomes" id="UP000028781">
    <property type="component" value="Chromosome"/>
</dbReference>
<keyword evidence="1" id="KW-0472">Membrane</keyword>
<dbReference type="GeneID" id="24891839"/>
<name>A0A076LGU3_9EURY</name>
<dbReference type="RefSeq" id="WP_048202179.1">
    <property type="nucleotide sequence ID" value="NZ_CP009149.1"/>
</dbReference>
<feature type="transmembrane region" description="Helical" evidence="1">
    <location>
        <begin position="169"/>
        <end position="189"/>
    </location>
</feature>
<dbReference type="AlphaFoldDB" id="A0A076LGU3"/>
<gene>
    <name evidence="2" type="ORF">JH146_1220</name>
</gene>
<dbReference type="STRING" id="1301915.JH146_1220"/>
<keyword evidence="1" id="KW-0812">Transmembrane</keyword>
<proteinExistence type="predicted"/>
<keyword evidence="1" id="KW-1133">Transmembrane helix</keyword>
<organism evidence="2 3">
    <name type="scientific">Methanocaldococcus bathoardescens</name>
    <dbReference type="NCBI Taxonomy" id="1301915"/>
    <lineage>
        <taxon>Archaea</taxon>
        <taxon>Methanobacteriati</taxon>
        <taxon>Methanobacteriota</taxon>
        <taxon>Methanomada group</taxon>
        <taxon>Methanococci</taxon>
        <taxon>Methanococcales</taxon>
        <taxon>Methanocaldococcaceae</taxon>
        <taxon>Methanocaldococcus</taxon>
    </lineage>
</organism>
<dbReference type="NCBIfam" id="TIGR00341">
    <property type="entry name" value="TIGR00341 family protein"/>
    <property type="match status" value="1"/>
</dbReference>
<dbReference type="Pfam" id="PF04087">
    <property type="entry name" value="DUF389"/>
    <property type="match status" value="1"/>
</dbReference>
<dbReference type="NCBIfam" id="TIGR00271">
    <property type="entry name" value="uncharacterized hydrophobic domain"/>
    <property type="match status" value="1"/>
</dbReference>
<evidence type="ECO:0008006" key="4">
    <source>
        <dbReference type="Google" id="ProtNLM"/>
    </source>
</evidence>
<feature type="transmembrane region" description="Helical" evidence="1">
    <location>
        <begin position="229"/>
        <end position="254"/>
    </location>
</feature>
<dbReference type="HOGENOM" id="CLU_050976_0_0_2"/>
<keyword evidence="3" id="KW-1185">Reference proteome</keyword>
<feature type="transmembrane region" description="Helical" evidence="1">
    <location>
        <begin position="204"/>
        <end position="222"/>
    </location>
</feature>
<dbReference type="EMBL" id="CP009149">
    <property type="protein sequence ID" value="AIJ06062.1"/>
    <property type="molecule type" value="Genomic_DNA"/>
</dbReference>
<dbReference type="KEGG" id="mjh:JH146_1220"/>